<comment type="caution">
    <text evidence="1">The sequence shown here is derived from an EMBL/GenBank/DDBJ whole genome shotgun (WGS) entry which is preliminary data.</text>
</comment>
<dbReference type="AlphaFoldDB" id="A0A0D0G8S6"/>
<organism evidence="1 2">
    <name type="scientific">Anoxybacillus ayderensis</name>
    <dbReference type="NCBI Taxonomy" id="265546"/>
    <lineage>
        <taxon>Bacteria</taxon>
        <taxon>Bacillati</taxon>
        <taxon>Bacillota</taxon>
        <taxon>Bacilli</taxon>
        <taxon>Bacillales</taxon>
        <taxon>Anoxybacillaceae</taxon>
        <taxon>Anoxybacillus</taxon>
    </lineage>
</organism>
<evidence type="ECO:0000313" key="1">
    <source>
        <dbReference type="EMBL" id="KIP21770.1"/>
    </source>
</evidence>
<evidence type="ECO:0000313" key="2">
    <source>
        <dbReference type="Proteomes" id="UP000032047"/>
    </source>
</evidence>
<accession>A0A0D0G8S6</accession>
<dbReference type="Proteomes" id="UP000032047">
    <property type="component" value="Unassembled WGS sequence"/>
</dbReference>
<reference evidence="1 2" key="1">
    <citation type="submission" date="2015-01" db="EMBL/GenBank/DDBJ databases">
        <title>Genome sequence of Anoxybacillus ayderensis strain AB04.</title>
        <authorList>
            <person name="Belduz A.O."/>
            <person name="Canakci S."/>
            <person name="Chan K.-G."/>
            <person name="Kahar U.M."/>
            <person name="Yaakob A.S."/>
            <person name="Chan C.S."/>
            <person name="Goh K.M."/>
        </authorList>
    </citation>
    <scope>NUCLEOTIDE SEQUENCE [LARGE SCALE GENOMIC DNA]</scope>
    <source>
        <strain evidence="1 2">AB04</strain>
    </source>
</reference>
<sequence>MVYHMINIMFFENVYTMSKYGAYKRMLKREERCKAVAVPATVMGSFVATCH</sequence>
<keyword evidence="2" id="KW-1185">Reference proteome</keyword>
<name>A0A0D0G8S6_9BACL</name>
<dbReference type="EMBL" id="JXTG01000003">
    <property type="protein sequence ID" value="KIP21770.1"/>
    <property type="molecule type" value="Genomic_DNA"/>
</dbReference>
<dbReference type="PATRIC" id="fig|265546.4.peg.991"/>
<protein>
    <submittedName>
        <fullName evidence="1">Uncharacterized protein</fullName>
    </submittedName>
</protein>
<gene>
    <name evidence="1" type="ORF">JV16_00970</name>
</gene>
<proteinExistence type="predicted"/>